<comment type="caution">
    <text evidence="1">The sequence shown here is derived from an EMBL/GenBank/DDBJ whole genome shotgun (WGS) entry which is preliminary data.</text>
</comment>
<dbReference type="AlphaFoldDB" id="A0AAW8Q1C4"/>
<dbReference type="EMBL" id="JAUHGG010000003">
    <property type="protein sequence ID" value="MDS1821399.1"/>
    <property type="molecule type" value="Genomic_DNA"/>
</dbReference>
<reference evidence="1" key="1">
    <citation type="submission" date="2023-06" db="EMBL/GenBank/DDBJ databases">
        <title>Genomic Diversity of Vibrio spp. and Metagenomic Analysis of Pathogens in Florida Gulf Coastal Waters Following Hurricane Ian.</title>
        <authorList>
            <person name="Brumfield K.D."/>
        </authorList>
    </citation>
    <scope>NUCLEOTIDE SEQUENCE</scope>
    <source>
        <strain evidence="1">WBS2B-138</strain>
    </source>
</reference>
<proteinExistence type="predicted"/>
<name>A0AAW8Q1C4_VIBPH</name>
<evidence type="ECO:0000313" key="1">
    <source>
        <dbReference type="EMBL" id="MDS1821399.1"/>
    </source>
</evidence>
<organism evidence="1 2">
    <name type="scientific">Vibrio parahaemolyticus</name>
    <dbReference type="NCBI Taxonomy" id="670"/>
    <lineage>
        <taxon>Bacteria</taxon>
        <taxon>Pseudomonadati</taxon>
        <taxon>Pseudomonadota</taxon>
        <taxon>Gammaproteobacteria</taxon>
        <taxon>Vibrionales</taxon>
        <taxon>Vibrionaceae</taxon>
        <taxon>Vibrio</taxon>
    </lineage>
</organism>
<dbReference type="RefSeq" id="WP_311020285.1">
    <property type="nucleotide sequence ID" value="NZ_JAUHGG010000003.1"/>
</dbReference>
<sequence>MGLYTKAVVESLNQDDGEWQIKDIGKIFTVPKSYQPHNGEFTEFPFSYQNYAISAFIADLRNRYGLTPLMEYRPLPDNHVLLSSQDPFGKSDHFYDYPSEFLDESSKRWTLVSELLSFDYDTTFRDLSNNDQITTYRDILGEQYFLDLKVLEGLGDPDKTRVIWAFY</sequence>
<gene>
    <name evidence="1" type="ORF">QX249_12075</name>
</gene>
<evidence type="ECO:0000313" key="2">
    <source>
        <dbReference type="Proteomes" id="UP001253193"/>
    </source>
</evidence>
<accession>A0AAW8Q1C4</accession>
<dbReference type="Proteomes" id="UP001253193">
    <property type="component" value="Unassembled WGS sequence"/>
</dbReference>
<protein>
    <submittedName>
        <fullName evidence="1">Uncharacterized protein</fullName>
    </submittedName>
</protein>